<gene>
    <name evidence="1" type="ORF">SAMN04489713_1413</name>
</gene>
<accession>A0A1I5YXG9</accession>
<keyword evidence="2" id="KW-1185">Reference proteome</keyword>
<evidence type="ECO:0000313" key="1">
    <source>
        <dbReference type="EMBL" id="SFQ48929.1"/>
    </source>
</evidence>
<name>A0A1I5YXG9_9ACTN</name>
<dbReference type="Proteomes" id="UP000183413">
    <property type="component" value="Unassembled WGS sequence"/>
</dbReference>
<protein>
    <submittedName>
        <fullName evidence="1">Uncharacterized protein</fullName>
    </submittedName>
</protein>
<evidence type="ECO:0000313" key="2">
    <source>
        <dbReference type="Proteomes" id="UP000183413"/>
    </source>
</evidence>
<dbReference type="InParanoid" id="A0A1I5YXG9"/>
<dbReference type="AlphaFoldDB" id="A0A1I5YXG9"/>
<dbReference type="EMBL" id="FOVH01000041">
    <property type="protein sequence ID" value="SFQ48929.1"/>
    <property type="molecule type" value="Genomic_DNA"/>
</dbReference>
<organism evidence="1 2">
    <name type="scientific">Actinomadura madurae</name>
    <dbReference type="NCBI Taxonomy" id="1993"/>
    <lineage>
        <taxon>Bacteria</taxon>
        <taxon>Bacillati</taxon>
        <taxon>Actinomycetota</taxon>
        <taxon>Actinomycetes</taxon>
        <taxon>Streptosporangiales</taxon>
        <taxon>Thermomonosporaceae</taxon>
        <taxon>Actinomadura</taxon>
    </lineage>
</organism>
<dbReference type="STRING" id="1993.SAMN04489713_1413"/>
<reference evidence="1 2" key="1">
    <citation type="submission" date="2016-10" db="EMBL/GenBank/DDBJ databases">
        <authorList>
            <person name="de Groot N.N."/>
        </authorList>
    </citation>
    <scope>NUCLEOTIDE SEQUENCE [LARGE SCALE GENOMIC DNA]</scope>
    <source>
        <strain evidence="1 2">DSM 43067</strain>
    </source>
</reference>
<proteinExistence type="predicted"/>
<sequence length="52" mass="5472">MIGKDGKPAVGTLVERVSRFVVLVPLAGRDAATVSQAVIDQVRTCRTCCGAR</sequence>